<dbReference type="AlphaFoldDB" id="N1J8G4"/>
<organism evidence="2 3">
    <name type="scientific">Blumeria graminis f. sp. hordei (strain DH14)</name>
    <name type="common">Barley powdery mildew</name>
    <name type="synonym">Oidium monilioides f. sp. hordei</name>
    <dbReference type="NCBI Taxonomy" id="546991"/>
    <lineage>
        <taxon>Eukaryota</taxon>
        <taxon>Fungi</taxon>
        <taxon>Dikarya</taxon>
        <taxon>Ascomycota</taxon>
        <taxon>Pezizomycotina</taxon>
        <taxon>Leotiomycetes</taxon>
        <taxon>Erysiphales</taxon>
        <taxon>Erysiphaceae</taxon>
        <taxon>Blumeria</taxon>
        <taxon>Blumeria hordei</taxon>
    </lineage>
</organism>
<reference evidence="2 3" key="1">
    <citation type="journal article" date="2010" name="Science">
        <title>Genome expansion and gene loss in powdery mildew fungi reveal tradeoffs in extreme parasitism.</title>
        <authorList>
            <person name="Spanu P.D."/>
            <person name="Abbott J.C."/>
            <person name="Amselem J."/>
            <person name="Burgis T.A."/>
            <person name="Soanes D.M."/>
            <person name="Stueber K."/>
            <person name="Ver Loren van Themaat E."/>
            <person name="Brown J.K.M."/>
            <person name="Butcher S.A."/>
            <person name="Gurr S.J."/>
            <person name="Lebrun M.-H."/>
            <person name="Ridout C.J."/>
            <person name="Schulze-Lefert P."/>
            <person name="Talbot N.J."/>
            <person name="Ahmadinejad N."/>
            <person name="Ametz C."/>
            <person name="Barton G.R."/>
            <person name="Benjdia M."/>
            <person name="Bidzinski P."/>
            <person name="Bindschedler L.V."/>
            <person name="Both M."/>
            <person name="Brewer M.T."/>
            <person name="Cadle-Davidson L."/>
            <person name="Cadle-Davidson M.M."/>
            <person name="Collemare J."/>
            <person name="Cramer R."/>
            <person name="Frenkel O."/>
            <person name="Godfrey D."/>
            <person name="Harriman J."/>
            <person name="Hoede C."/>
            <person name="King B.C."/>
            <person name="Klages S."/>
            <person name="Kleemann J."/>
            <person name="Knoll D."/>
            <person name="Koti P.S."/>
            <person name="Kreplak J."/>
            <person name="Lopez-Ruiz F.J."/>
            <person name="Lu X."/>
            <person name="Maekawa T."/>
            <person name="Mahanil S."/>
            <person name="Micali C."/>
            <person name="Milgroom M.G."/>
            <person name="Montana G."/>
            <person name="Noir S."/>
            <person name="O'Connell R.J."/>
            <person name="Oberhaensli S."/>
            <person name="Parlange F."/>
            <person name="Pedersen C."/>
            <person name="Quesneville H."/>
            <person name="Reinhardt R."/>
            <person name="Rott M."/>
            <person name="Sacristan S."/>
            <person name="Schmidt S.M."/>
            <person name="Schoen M."/>
            <person name="Skamnioti P."/>
            <person name="Sommer H."/>
            <person name="Stephens A."/>
            <person name="Takahara H."/>
            <person name="Thordal-Christensen H."/>
            <person name="Vigouroux M."/>
            <person name="Wessling R."/>
            <person name="Wicker T."/>
            <person name="Panstruga R."/>
        </authorList>
    </citation>
    <scope>NUCLEOTIDE SEQUENCE [LARGE SCALE GENOMIC DNA]</scope>
    <source>
        <strain evidence="2">DH14</strain>
    </source>
</reference>
<dbReference type="HOGENOM" id="CLU_162392_0_0_1"/>
<evidence type="ECO:0000256" key="1">
    <source>
        <dbReference type="SAM" id="Phobius"/>
    </source>
</evidence>
<evidence type="ECO:0000313" key="3">
    <source>
        <dbReference type="Proteomes" id="UP000015441"/>
    </source>
</evidence>
<dbReference type="EMBL" id="CAUH01001795">
    <property type="protein sequence ID" value="CCU75869.1"/>
    <property type="molecule type" value="Genomic_DNA"/>
</dbReference>
<proteinExistence type="predicted"/>
<sequence length="123" mass="13886">MRSPHLVYLSVIFGFFIFEIAAVYKCPSQQYIDDFTINTAANNLYEKGLQFNFGRHPGQSECGGIIFSGSTANHDLTFTRAFRPPFTTVMSYKLQVSHPSKQITLIECGITEEGYTEKACQKQ</sequence>
<evidence type="ECO:0000313" key="2">
    <source>
        <dbReference type="EMBL" id="CCU75869.1"/>
    </source>
</evidence>
<feature type="transmembrane region" description="Helical" evidence="1">
    <location>
        <begin position="6"/>
        <end position="24"/>
    </location>
</feature>
<keyword evidence="3" id="KW-1185">Reference proteome</keyword>
<comment type="caution">
    <text evidence="2">The sequence shown here is derived from an EMBL/GenBank/DDBJ whole genome shotgun (WGS) entry which is preliminary data.</text>
</comment>
<gene>
    <name evidence="2" type="ORF">BGHDH14_bgh03692</name>
</gene>
<protein>
    <submittedName>
        <fullName evidence="2">CSEP0133 putative effector protein</fullName>
    </submittedName>
</protein>
<name>N1J8G4_BLUG1</name>
<keyword evidence="1" id="KW-0812">Transmembrane</keyword>
<keyword evidence="1" id="KW-0472">Membrane</keyword>
<accession>N1J8G4</accession>
<keyword evidence="1" id="KW-1133">Transmembrane helix</keyword>
<dbReference type="Proteomes" id="UP000015441">
    <property type="component" value="Unassembled WGS sequence"/>
</dbReference>
<dbReference type="InParanoid" id="N1J8G4"/>